<name>A0AAV6I1X6_9ERIC</name>
<evidence type="ECO:0000313" key="3">
    <source>
        <dbReference type="EMBL" id="KAG5522586.1"/>
    </source>
</evidence>
<reference evidence="3" key="1">
    <citation type="submission" date="2020-08" db="EMBL/GenBank/DDBJ databases">
        <title>Plant Genome Project.</title>
        <authorList>
            <person name="Zhang R.-G."/>
        </authorList>
    </citation>
    <scope>NUCLEOTIDE SEQUENCE</scope>
    <source>
        <strain evidence="3">WSP0</strain>
        <tissue evidence="3">Leaf</tissue>
    </source>
</reference>
<protein>
    <recommendedName>
        <fullName evidence="2">Wall-associated receptor kinase C-terminal domain-containing protein</fullName>
    </recommendedName>
</protein>
<evidence type="ECO:0000256" key="1">
    <source>
        <dbReference type="ARBA" id="ARBA00023180"/>
    </source>
</evidence>
<dbReference type="AlphaFoldDB" id="A0AAV6I1X6"/>
<keyword evidence="4" id="KW-1185">Reference proteome</keyword>
<accession>A0AAV6I1X6</accession>
<evidence type="ECO:0000313" key="4">
    <source>
        <dbReference type="Proteomes" id="UP000823749"/>
    </source>
</evidence>
<evidence type="ECO:0000259" key="2">
    <source>
        <dbReference type="Pfam" id="PF14380"/>
    </source>
</evidence>
<feature type="domain" description="Wall-associated receptor kinase C-terminal" evidence="2">
    <location>
        <begin position="78"/>
        <end position="142"/>
    </location>
</feature>
<proteinExistence type="predicted"/>
<dbReference type="Proteomes" id="UP000823749">
    <property type="component" value="Chromosome 12"/>
</dbReference>
<dbReference type="Pfam" id="PF14380">
    <property type="entry name" value="WAK_assoc"/>
    <property type="match status" value="1"/>
</dbReference>
<comment type="caution">
    <text evidence="3">The sequence shown here is derived from an EMBL/GenBank/DDBJ whole genome shotgun (WGS) entry which is preliminary data.</text>
</comment>
<gene>
    <name evidence="3" type="ORF">RHGRI_034669</name>
</gene>
<sequence length="190" mass="20984">MHSPSSAAAATSDITNPHLGRVFAMLQPIRGRAILHLRSQLQLRPSHPKRWLPLLGRPRSPPILRPPIVRIEVPKRRRVEVQVFGGTMAEILGKSLTLEEGLQRGFEVVYDANIETACARCEGSGGICGSDSSEFVCHCRDRTDPATCQRPGDGWNAGRKLVIGENANRSSGTHFLRTVRSLDHFQDEDS</sequence>
<keyword evidence="1" id="KW-0325">Glycoprotein</keyword>
<dbReference type="InterPro" id="IPR032872">
    <property type="entry name" value="WAK_assoc_C"/>
</dbReference>
<dbReference type="EMBL" id="JACTNZ010000012">
    <property type="protein sequence ID" value="KAG5522586.1"/>
    <property type="molecule type" value="Genomic_DNA"/>
</dbReference>
<organism evidence="3 4">
    <name type="scientific">Rhododendron griersonianum</name>
    <dbReference type="NCBI Taxonomy" id="479676"/>
    <lineage>
        <taxon>Eukaryota</taxon>
        <taxon>Viridiplantae</taxon>
        <taxon>Streptophyta</taxon>
        <taxon>Embryophyta</taxon>
        <taxon>Tracheophyta</taxon>
        <taxon>Spermatophyta</taxon>
        <taxon>Magnoliopsida</taxon>
        <taxon>eudicotyledons</taxon>
        <taxon>Gunneridae</taxon>
        <taxon>Pentapetalae</taxon>
        <taxon>asterids</taxon>
        <taxon>Ericales</taxon>
        <taxon>Ericaceae</taxon>
        <taxon>Ericoideae</taxon>
        <taxon>Rhodoreae</taxon>
        <taxon>Rhododendron</taxon>
    </lineage>
</organism>